<evidence type="ECO:0008006" key="4">
    <source>
        <dbReference type="Google" id="ProtNLM"/>
    </source>
</evidence>
<dbReference type="Proteomes" id="UP000256829">
    <property type="component" value="Unassembled WGS sequence"/>
</dbReference>
<evidence type="ECO:0000256" key="1">
    <source>
        <dbReference type="SAM" id="MobiDB-lite"/>
    </source>
</evidence>
<name>A0A3D8VI42_9GAMM</name>
<sequence length="213" mass="22237">MAMATVLLLALSACGERGPAQPTPSAPASAKTEAAPASPASPTPSTTPPSAPVAQPAGVMPAPGAIGYAGFGPAPFGATEEQVRMAWGKDLTGPKPDTPAGCYYLMPQPRPQVGYRIGFMFEDSRFVRIDVDTPDIEAPGGGRIGMTTQDIQRLYAGHVQMQNHKYVEGGHYLRIPNPGGGSGVVLFETDADGRVTAWRIGEPPQVDYVEGCS</sequence>
<evidence type="ECO:0000313" key="3">
    <source>
        <dbReference type="Proteomes" id="UP000256829"/>
    </source>
</evidence>
<accession>A0A3D8VI42</accession>
<keyword evidence="3" id="KW-1185">Reference proteome</keyword>
<feature type="region of interest" description="Disordered" evidence="1">
    <location>
        <begin position="15"/>
        <end position="58"/>
    </location>
</feature>
<feature type="compositionally biased region" description="Low complexity" evidence="1">
    <location>
        <begin position="26"/>
        <end position="38"/>
    </location>
</feature>
<evidence type="ECO:0000313" key="2">
    <source>
        <dbReference type="EMBL" id="RDY68781.1"/>
    </source>
</evidence>
<comment type="caution">
    <text evidence="2">The sequence shown here is derived from an EMBL/GenBank/DDBJ whole genome shotgun (WGS) entry which is preliminary data.</text>
</comment>
<protein>
    <recommendedName>
        <fullName evidence="4">Lectin</fullName>
    </recommendedName>
</protein>
<dbReference type="AlphaFoldDB" id="A0A3D8VI42"/>
<reference evidence="2 3" key="1">
    <citation type="submission" date="2018-08" db="EMBL/GenBank/DDBJ databases">
        <title>Lysobacter soli KCTC 22011, whole genome shotgun sequence.</title>
        <authorList>
            <person name="Zhang X."/>
            <person name="Feng G."/>
            <person name="Zhu H."/>
        </authorList>
    </citation>
    <scope>NUCLEOTIDE SEQUENCE [LARGE SCALE GENOMIC DNA]</scope>
    <source>
        <strain evidence="2 3">KCTC 22011</strain>
    </source>
</reference>
<proteinExistence type="predicted"/>
<organism evidence="2 3">
    <name type="scientific">Lysobacter soli</name>
    <dbReference type="NCBI Taxonomy" id="453783"/>
    <lineage>
        <taxon>Bacteria</taxon>
        <taxon>Pseudomonadati</taxon>
        <taxon>Pseudomonadota</taxon>
        <taxon>Gammaproteobacteria</taxon>
        <taxon>Lysobacterales</taxon>
        <taxon>Lysobacteraceae</taxon>
        <taxon>Lysobacter</taxon>
    </lineage>
</organism>
<gene>
    <name evidence="2" type="ORF">DX912_04615</name>
</gene>
<dbReference type="EMBL" id="QTJR01000002">
    <property type="protein sequence ID" value="RDY68781.1"/>
    <property type="molecule type" value="Genomic_DNA"/>
</dbReference>
<feature type="compositionally biased region" description="Pro residues" evidence="1">
    <location>
        <begin position="39"/>
        <end position="51"/>
    </location>
</feature>